<dbReference type="PROSITE" id="PS51384">
    <property type="entry name" value="FAD_FR"/>
    <property type="match status" value="1"/>
</dbReference>
<dbReference type="InterPro" id="IPR001433">
    <property type="entry name" value="OxRdtase_FAD/NAD-bd"/>
</dbReference>
<name>A0ABD2Q4H6_9PLAT</name>
<comment type="caution">
    <text evidence="12">The sequence shown here is derived from an EMBL/GenBank/DDBJ whole genome shotgun (WGS) entry which is preliminary data.</text>
</comment>
<comment type="cofactor">
    <cofactor evidence="1">
        <name>FMN</name>
        <dbReference type="ChEBI" id="CHEBI:58210"/>
    </cofactor>
</comment>
<evidence type="ECO:0000256" key="3">
    <source>
        <dbReference type="ARBA" id="ARBA00022630"/>
    </source>
</evidence>
<dbReference type="Pfam" id="PF00667">
    <property type="entry name" value="FAD_binding_1"/>
    <property type="match status" value="1"/>
</dbReference>
<evidence type="ECO:0000256" key="5">
    <source>
        <dbReference type="ARBA" id="ARBA00022827"/>
    </source>
</evidence>
<dbReference type="FunFam" id="3.40.50.80:FF:000001">
    <property type="entry name" value="NADPH--cytochrome P450 reductase 1"/>
    <property type="match status" value="1"/>
</dbReference>
<dbReference type="PROSITE" id="PS50902">
    <property type="entry name" value="FLAVODOXIN_LIKE"/>
    <property type="match status" value="1"/>
</dbReference>
<evidence type="ECO:0000256" key="6">
    <source>
        <dbReference type="ARBA" id="ARBA00022857"/>
    </source>
</evidence>
<keyword evidence="3" id="KW-0285">Flavoprotein</keyword>
<dbReference type="Gene3D" id="3.40.50.80">
    <property type="entry name" value="Nucleotide-binding domain of ferredoxin-NADP reductase (FNR) module"/>
    <property type="match status" value="1"/>
</dbReference>
<feature type="domain" description="FAD-binding FR-type" evidence="11">
    <location>
        <begin position="242"/>
        <end position="479"/>
    </location>
</feature>
<keyword evidence="5" id="KW-0274">FAD</keyword>
<evidence type="ECO:0000256" key="9">
    <source>
        <dbReference type="SAM" id="Phobius"/>
    </source>
</evidence>
<dbReference type="InterPro" id="IPR039261">
    <property type="entry name" value="FNR_nucleotide-bd"/>
</dbReference>
<gene>
    <name evidence="12" type="ORF">Ciccas_007102</name>
</gene>
<dbReference type="GO" id="GO:0003958">
    <property type="term" value="F:NADPH-hemoprotein reductase activity"/>
    <property type="evidence" value="ECO:0007669"/>
    <property type="project" value="UniProtKB-EC"/>
</dbReference>
<dbReference type="InterPro" id="IPR003097">
    <property type="entry name" value="CysJ-like_FAD-binding"/>
</dbReference>
<evidence type="ECO:0000256" key="8">
    <source>
        <dbReference type="ARBA" id="ARBA00023797"/>
    </source>
</evidence>
<dbReference type="EC" id="1.6.2.4" evidence="8"/>
<evidence type="ECO:0000259" key="11">
    <source>
        <dbReference type="PROSITE" id="PS51384"/>
    </source>
</evidence>
<dbReference type="Pfam" id="PF00258">
    <property type="entry name" value="Flavodoxin_1"/>
    <property type="match status" value="1"/>
</dbReference>
<reference evidence="12 13" key="1">
    <citation type="submission" date="2024-11" db="EMBL/GenBank/DDBJ databases">
        <title>Adaptive evolution of stress response genes in parasites aligns with host niche diversity.</title>
        <authorList>
            <person name="Hahn C."/>
            <person name="Resl P."/>
        </authorList>
    </citation>
    <scope>NUCLEOTIDE SEQUENCE [LARGE SCALE GENOMIC DNA]</scope>
    <source>
        <strain evidence="12">EGGRZ-B1_66</strain>
        <tissue evidence="12">Body</tissue>
    </source>
</reference>
<dbReference type="Gene3D" id="2.40.30.10">
    <property type="entry name" value="Translation factors"/>
    <property type="match status" value="1"/>
</dbReference>
<dbReference type="InterPro" id="IPR001094">
    <property type="entry name" value="Flavdoxin-like"/>
</dbReference>
<organism evidence="12 13">
    <name type="scientific">Cichlidogyrus casuarinus</name>
    <dbReference type="NCBI Taxonomy" id="1844966"/>
    <lineage>
        <taxon>Eukaryota</taxon>
        <taxon>Metazoa</taxon>
        <taxon>Spiralia</taxon>
        <taxon>Lophotrochozoa</taxon>
        <taxon>Platyhelminthes</taxon>
        <taxon>Monogenea</taxon>
        <taxon>Monopisthocotylea</taxon>
        <taxon>Dactylogyridea</taxon>
        <taxon>Ancyrocephalidae</taxon>
        <taxon>Cichlidogyrus</taxon>
    </lineage>
</organism>
<dbReference type="Gene3D" id="3.40.50.360">
    <property type="match status" value="1"/>
</dbReference>
<feature type="transmembrane region" description="Helical" evidence="9">
    <location>
        <begin position="12"/>
        <end position="36"/>
    </location>
</feature>
<keyword evidence="13" id="KW-1185">Reference proteome</keyword>
<dbReference type="InterPro" id="IPR008254">
    <property type="entry name" value="Flavodoxin/NO_synth"/>
</dbReference>
<keyword evidence="9" id="KW-0472">Membrane</keyword>
<evidence type="ECO:0000256" key="2">
    <source>
        <dbReference type="ARBA" id="ARBA00001974"/>
    </source>
</evidence>
<evidence type="ECO:0000256" key="7">
    <source>
        <dbReference type="ARBA" id="ARBA00023002"/>
    </source>
</evidence>
<dbReference type="InterPro" id="IPR001709">
    <property type="entry name" value="Flavoprot_Pyr_Nucl_cyt_Rdtase"/>
</dbReference>
<dbReference type="PANTHER" id="PTHR19384">
    <property type="entry name" value="NITRIC OXIDE SYNTHASE-RELATED"/>
    <property type="match status" value="1"/>
</dbReference>
<keyword evidence="4" id="KW-0288">FMN</keyword>
<dbReference type="PRINTS" id="PR00371">
    <property type="entry name" value="FPNCR"/>
</dbReference>
<comment type="cofactor">
    <cofactor evidence="2">
        <name>FAD</name>
        <dbReference type="ChEBI" id="CHEBI:57692"/>
    </cofactor>
</comment>
<dbReference type="InterPro" id="IPR029039">
    <property type="entry name" value="Flavoprotein-like_sf"/>
</dbReference>
<dbReference type="InterPro" id="IPR017927">
    <property type="entry name" value="FAD-bd_FR_type"/>
</dbReference>
<evidence type="ECO:0000256" key="4">
    <source>
        <dbReference type="ARBA" id="ARBA00022643"/>
    </source>
</evidence>
<dbReference type="Proteomes" id="UP001626550">
    <property type="component" value="Unassembled WGS sequence"/>
</dbReference>
<evidence type="ECO:0000313" key="13">
    <source>
        <dbReference type="Proteomes" id="UP001626550"/>
    </source>
</evidence>
<dbReference type="SUPFAM" id="SSF63380">
    <property type="entry name" value="Riboflavin synthase domain-like"/>
    <property type="match status" value="1"/>
</dbReference>
<feature type="domain" description="Flavodoxin-like" evidence="10">
    <location>
        <begin position="35"/>
        <end position="187"/>
    </location>
</feature>
<dbReference type="PANTHER" id="PTHR19384:SF17">
    <property type="entry name" value="NADPH--CYTOCHROME P450 REDUCTASE"/>
    <property type="match status" value="1"/>
</dbReference>
<keyword evidence="7" id="KW-0560">Oxidoreductase</keyword>
<accession>A0ABD2Q4H6</accession>
<evidence type="ECO:0000256" key="1">
    <source>
        <dbReference type="ARBA" id="ARBA00001917"/>
    </source>
</evidence>
<keyword evidence="9" id="KW-0812">Transmembrane</keyword>
<dbReference type="SUPFAM" id="SSF52218">
    <property type="entry name" value="Flavoproteins"/>
    <property type="match status" value="1"/>
</dbReference>
<dbReference type="SUPFAM" id="SSF52343">
    <property type="entry name" value="Ferredoxin reductase-like, C-terminal NADP-linked domain"/>
    <property type="match status" value="1"/>
</dbReference>
<protein>
    <recommendedName>
        <fullName evidence="8">NADPH--hemoprotein reductase</fullName>
        <ecNumber evidence="8">1.6.2.4</ecNumber>
    </recommendedName>
</protein>
<keyword evidence="6" id="KW-0521">NADP</keyword>
<proteinExistence type="predicted"/>
<evidence type="ECO:0000313" key="12">
    <source>
        <dbReference type="EMBL" id="KAL3314278.1"/>
    </source>
</evidence>
<sequence length="649" mass="74218">MTNSHTKQYNTGNACITTLDLVFGSAIVCLSTIFVYRKFFAHKSEYDELLLHIEKFPKRKNSSSRRPSTDQDIILDFVQTMKEHECISKFPRDWYMVFFIATYGEGAPTDNVDEFVNFLKDFSLDLDHVHYLIFGLGNSTYKHFNAAAKTVDKLMRKKGASRVAKFGLGDDDRNLELDFIQWRDSVAKHFKSLGLQFSEASFMPFELSYSFEILSRDKTPVFKGEPMILESHKLQEKPFHQNYPFLAEIVQRRELYSRSASRSCLHMRLSLKDSNIEYQPGDHLGIYAANDSSRVDLLEQRLRIDFEQIVALTALNETATRKHPFPCPCSLRTAFMHYLDIKTCPGIDFLAALIGFTSDKDDVELLKKLASDTEMGSVKREKWIKEAGRDLVDILEAVPSCTPPVSLLCQLLPRLQIRYYSISSAPDKECSFVEVTVAVIDYENELKRRVKGVATGMLASLCLGDKVSMFKRSSTFRMPEDYTVPLILIGPGTGFAPFRGFLQARSQIQNDGHVLGKCLLFFGCRNKDKDFMYEEELCEYLERGVLSNLFLAFSRDPVSQEDEKLLIRANAKKIYVQTRIKEHGQLVWQLLNDKGAYLYICGDAKNMAVDVRKSLIDVALEHGQLSPAQAENFFNNLESQNRFLSDVWS</sequence>
<dbReference type="InterPro" id="IPR017938">
    <property type="entry name" value="Riboflavin_synthase-like_b-brl"/>
</dbReference>
<dbReference type="Pfam" id="PF00175">
    <property type="entry name" value="NAD_binding_1"/>
    <property type="match status" value="1"/>
</dbReference>
<evidence type="ECO:0000259" key="10">
    <source>
        <dbReference type="PROSITE" id="PS50902"/>
    </source>
</evidence>
<dbReference type="EMBL" id="JBJKFK010001045">
    <property type="protein sequence ID" value="KAL3314278.1"/>
    <property type="molecule type" value="Genomic_DNA"/>
</dbReference>
<dbReference type="AlphaFoldDB" id="A0ABD2Q4H6"/>
<keyword evidence="9" id="KW-1133">Transmembrane helix</keyword>
<dbReference type="Gene3D" id="1.20.990.10">
    <property type="entry name" value="NADPH-cytochrome p450 Reductase, Chain A, domain 3"/>
    <property type="match status" value="1"/>
</dbReference>
<dbReference type="PRINTS" id="PR00369">
    <property type="entry name" value="FLAVODOXIN"/>
</dbReference>
<dbReference type="FunFam" id="1.20.990.10:FF:000001">
    <property type="entry name" value="NADPH--cytochrome P450 reductase"/>
    <property type="match status" value="1"/>
</dbReference>
<dbReference type="InterPro" id="IPR023173">
    <property type="entry name" value="NADPH_Cyt_P450_Rdtase_alpha"/>
</dbReference>